<dbReference type="EMBL" id="JH597770">
    <property type="protein sequence ID" value="EHP68072.1"/>
    <property type="molecule type" value="Genomic_DNA"/>
</dbReference>
<proteinExistence type="predicted"/>
<dbReference type="HOGENOM" id="CLU_176005_0_0_2"/>
<keyword evidence="2" id="KW-1185">Reference proteome</keyword>
<accession>H2C7E6</accession>
<dbReference type="eggNOG" id="arCOG00023">
    <property type="taxonomic scope" value="Archaea"/>
</dbReference>
<protein>
    <submittedName>
        <fullName evidence="1">Putative transcriptional regulator</fullName>
    </submittedName>
</protein>
<dbReference type="AlphaFoldDB" id="H2C7E6"/>
<dbReference type="Proteomes" id="UP000003980">
    <property type="component" value="Unassembled WGS sequence"/>
</dbReference>
<evidence type="ECO:0000313" key="1">
    <source>
        <dbReference type="EMBL" id="EHP68072.1"/>
    </source>
</evidence>
<sequence>MKWETPCEQGFTVVVPYLRAALIQRMVERGVKVKKATKLVGLSATSYEKHQKSTKVKEILSDPVVSDMLESLVGRLVAGDRVEETSFCLLCSNSRKIFGLPPCPVL</sequence>
<reference evidence="1 2" key="1">
    <citation type="submission" date="2012-01" db="EMBL/GenBank/DDBJ databases">
        <title>Improved High-Quality Draft sequence of Metallosphaera yellowstonensis MK1.</title>
        <authorList>
            <consortium name="US DOE Joint Genome Institute"/>
            <person name="Lucas S."/>
            <person name="Han J."/>
            <person name="Cheng J.-F."/>
            <person name="Goodwin L."/>
            <person name="Pitluck S."/>
            <person name="Peters L."/>
            <person name="Teshima H."/>
            <person name="Detter J.C."/>
            <person name="Han C."/>
            <person name="Tapia R."/>
            <person name="Land M."/>
            <person name="Hauser L."/>
            <person name="Kyrpides N."/>
            <person name="Kozubal M."/>
            <person name="Macur R.E."/>
            <person name="Jay Z."/>
            <person name="Inskeep W."/>
            <person name="Woyke T."/>
        </authorList>
    </citation>
    <scope>NUCLEOTIDE SEQUENCE [LARGE SCALE GENOMIC DNA]</scope>
    <source>
        <strain evidence="1 2">MK1</strain>
    </source>
</reference>
<dbReference type="RefSeq" id="WP_009074125.1">
    <property type="nucleotide sequence ID" value="NZ_JH597770.1"/>
</dbReference>
<name>H2C7E6_9CREN</name>
<evidence type="ECO:0000313" key="2">
    <source>
        <dbReference type="Proteomes" id="UP000003980"/>
    </source>
</evidence>
<organism evidence="1 2">
    <name type="scientific">Metallosphaera yellowstonensis MK1</name>
    <dbReference type="NCBI Taxonomy" id="671065"/>
    <lineage>
        <taxon>Archaea</taxon>
        <taxon>Thermoproteota</taxon>
        <taxon>Thermoprotei</taxon>
        <taxon>Sulfolobales</taxon>
        <taxon>Sulfolobaceae</taxon>
        <taxon>Metallosphaera</taxon>
    </lineage>
</organism>
<gene>
    <name evidence="1" type="ORF">MetMK1DRAFT_00024950</name>
</gene>
<dbReference type="OrthoDB" id="33473at2157"/>